<accession>A0ACC2LMC9</accession>
<name>A0ACC2LMC9_PERAE</name>
<proteinExistence type="predicted"/>
<organism evidence="1 2">
    <name type="scientific">Persea americana</name>
    <name type="common">Avocado</name>
    <dbReference type="NCBI Taxonomy" id="3435"/>
    <lineage>
        <taxon>Eukaryota</taxon>
        <taxon>Viridiplantae</taxon>
        <taxon>Streptophyta</taxon>
        <taxon>Embryophyta</taxon>
        <taxon>Tracheophyta</taxon>
        <taxon>Spermatophyta</taxon>
        <taxon>Magnoliopsida</taxon>
        <taxon>Magnoliidae</taxon>
        <taxon>Laurales</taxon>
        <taxon>Lauraceae</taxon>
        <taxon>Persea</taxon>
    </lineage>
</organism>
<reference evidence="1 2" key="1">
    <citation type="journal article" date="2022" name="Hortic Res">
        <title>A haplotype resolved chromosomal level avocado genome allows analysis of novel avocado genes.</title>
        <authorList>
            <person name="Nath O."/>
            <person name="Fletcher S.J."/>
            <person name="Hayward A."/>
            <person name="Shaw L.M."/>
            <person name="Masouleh A.K."/>
            <person name="Furtado A."/>
            <person name="Henry R.J."/>
            <person name="Mitter N."/>
        </authorList>
    </citation>
    <scope>NUCLEOTIDE SEQUENCE [LARGE SCALE GENOMIC DNA]</scope>
    <source>
        <strain evidence="2">cv. Hass</strain>
    </source>
</reference>
<comment type="caution">
    <text evidence="1">The sequence shown here is derived from an EMBL/GenBank/DDBJ whole genome shotgun (WGS) entry which is preliminary data.</text>
</comment>
<evidence type="ECO:0000313" key="2">
    <source>
        <dbReference type="Proteomes" id="UP001234297"/>
    </source>
</evidence>
<dbReference type="Proteomes" id="UP001234297">
    <property type="component" value="Chromosome 3"/>
</dbReference>
<keyword evidence="2" id="KW-1185">Reference proteome</keyword>
<dbReference type="EMBL" id="CM056811">
    <property type="protein sequence ID" value="KAJ8634553.1"/>
    <property type="molecule type" value="Genomic_DNA"/>
</dbReference>
<protein>
    <submittedName>
        <fullName evidence="1">Uncharacterized protein</fullName>
    </submittedName>
</protein>
<sequence>MAFSPSSKARFSFITFFSLSFLCFLFFLSKKLLQPSLSLYTDLLSHNKPPHPSISFTPPLQDQISPTPNEITPDLDPTVKNTSSDVNLVTQKNLASEKENLEKSCNLYSGKWVKDDEYPLYGPGSCPFIDEAYSCRENGRKDTEYMKWRWKPLDCELPRFNATDFLERLRGKRLMLVGDSMNRNQFESMLCLLHEALPDKSRMFEIHGYKITKGRGYFIFKFMDYNCTVEFRRSHFLVKEGTRLNREGKTRPTLLIDQIDKSASRWVHADILVFNTGHWWTHGKTARGKDYFQEGGVIYPQFDAVEAFKRAMRTWGRWIDENMNHEKLVFYRGYSTAHFSGGDWDSGGTCNGETEPITSGSFLDSYPNKMRIVEDVIREMQFPVILLNVTRLTNFRKDAHPSIYGSVPKEGKSRKQDCSHWCLPGVPDAWNELIYASLVMDMLH</sequence>
<evidence type="ECO:0000313" key="1">
    <source>
        <dbReference type="EMBL" id="KAJ8634553.1"/>
    </source>
</evidence>
<gene>
    <name evidence="1" type="ORF">MRB53_008820</name>
</gene>